<reference evidence="3" key="2">
    <citation type="submission" date="2020-11" db="EMBL/GenBank/DDBJ databases">
        <authorList>
            <person name="McCartney M.A."/>
            <person name="Auch B."/>
            <person name="Kono T."/>
            <person name="Mallez S."/>
            <person name="Becker A."/>
            <person name="Gohl D.M."/>
            <person name="Silverstein K.A.T."/>
            <person name="Koren S."/>
            <person name="Bechman K.B."/>
            <person name="Herman A."/>
            <person name="Abrahante J.E."/>
            <person name="Garbe J."/>
        </authorList>
    </citation>
    <scope>NUCLEOTIDE SEQUENCE</scope>
    <source>
        <strain evidence="3">Duluth1</strain>
        <tissue evidence="3">Whole animal</tissue>
    </source>
</reference>
<dbReference type="PANTHER" id="PTHR19865:SF2">
    <property type="entry name" value="F-BOX AND WD REPEAT DOMAIN-CONTAINING 11-A"/>
    <property type="match status" value="1"/>
</dbReference>
<dbReference type="PROSITE" id="PS50082">
    <property type="entry name" value="WD_REPEATS_2"/>
    <property type="match status" value="2"/>
</dbReference>
<reference evidence="3" key="1">
    <citation type="journal article" date="2019" name="bioRxiv">
        <title>The Genome of the Zebra Mussel, Dreissena polymorpha: A Resource for Invasive Species Research.</title>
        <authorList>
            <person name="McCartney M.A."/>
            <person name="Auch B."/>
            <person name="Kono T."/>
            <person name="Mallez S."/>
            <person name="Zhang Y."/>
            <person name="Obille A."/>
            <person name="Becker A."/>
            <person name="Abrahante J.E."/>
            <person name="Garbe J."/>
            <person name="Badalamenti J.P."/>
            <person name="Herman A."/>
            <person name="Mangelson H."/>
            <person name="Liachko I."/>
            <person name="Sullivan S."/>
            <person name="Sone E.D."/>
            <person name="Koren S."/>
            <person name="Silverstein K.A.T."/>
            <person name="Beckman K.B."/>
            <person name="Gohl D.M."/>
        </authorList>
    </citation>
    <scope>NUCLEOTIDE SEQUENCE</scope>
    <source>
        <strain evidence="3">Duluth1</strain>
        <tissue evidence="3">Whole animal</tissue>
    </source>
</reference>
<dbReference type="SMART" id="SM00320">
    <property type="entry name" value="WD40"/>
    <property type="match status" value="2"/>
</dbReference>
<accession>A0A9D4EXS2</accession>
<comment type="caution">
    <text evidence="3">The sequence shown here is derived from an EMBL/GenBank/DDBJ whole genome shotgun (WGS) entry which is preliminary data.</text>
</comment>
<dbReference type="AlphaFoldDB" id="A0A9D4EXS2"/>
<dbReference type="Gene3D" id="2.130.10.10">
    <property type="entry name" value="YVTN repeat-like/Quinoprotein amine dehydrogenase"/>
    <property type="match status" value="2"/>
</dbReference>
<feature type="repeat" description="WD" evidence="1">
    <location>
        <begin position="205"/>
        <end position="238"/>
    </location>
</feature>
<evidence type="ECO:0000313" key="3">
    <source>
        <dbReference type="EMBL" id="KAH3786296.1"/>
    </source>
</evidence>
<keyword evidence="1" id="KW-0853">WD repeat</keyword>
<dbReference type="GO" id="GO:0032040">
    <property type="term" value="C:small-subunit processome"/>
    <property type="evidence" value="ECO:0007669"/>
    <property type="project" value="TreeGrafter"/>
</dbReference>
<dbReference type="SUPFAM" id="SSF50978">
    <property type="entry name" value="WD40 repeat-like"/>
    <property type="match status" value="1"/>
</dbReference>
<dbReference type="GO" id="GO:0034511">
    <property type="term" value="F:U3 snoRNA binding"/>
    <property type="evidence" value="ECO:0007669"/>
    <property type="project" value="InterPro"/>
</dbReference>
<dbReference type="Pfam" id="PF21031">
    <property type="entry name" value="WDR54"/>
    <property type="match status" value="1"/>
</dbReference>
<organism evidence="3 4">
    <name type="scientific">Dreissena polymorpha</name>
    <name type="common">Zebra mussel</name>
    <name type="synonym">Mytilus polymorpha</name>
    <dbReference type="NCBI Taxonomy" id="45954"/>
    <lineage>
        <taxon>Eukaryota</taxon>
        <taxon>Metazoa</taxon>
        <taxon>Spiralia</taxon>
        <taxon>Lophotrochozoa</taxon>
        <taxon>Mollusca</taxon>
        <taxon>Bivalvia</taxon>
        <taxon>Autobranchia</taxon>
        <taxon>Heteroconchia</taxon>
        <taxon>Euheterodonta</taxon>
        <taxon>Imparidentia</taxon>
        <taxon>Neoheterodontei</taxon>
        <taxon>Myida</taxon>
        <taxon>Dreissenoidea</taxon>
        <taxon>Dreissenidae</taxon>
        <taxon>Dreissena</taxon>
    </lineage>
</organism>
<dbReference type="Proteomes" id="UP000828390">
    <property type="component" value="Unassembled WGS sequence"/>
</dbReference>
<name>A0A9D4EXS2_DREPO</name>
<feature type="repeat" description="WD" evidence="1">
    <location>
        <begin position="123"/>
        <end position="162"/>
    </location>
</feature>
<dbReference type="InterPro" id="IPR015943">
    <property type="entry name" value="WD40/YVTN_repeat-like_dom_sf"/>
</dbReference>
<evidence type="ECO:0000256" key="1">
    <source>
        <dbReference type="PROSITE-ProRule" id="PRU00221"/>
    </source>
</evidence>
<evidence type="ECO:0000259" key="2">
    <source>
        <dbReference type="Pfam" id="PF21031"/>
    </source>
</evidence>
<evidence type="ECO:0000313" key="4">
    <source>
        <dbReference type="Proteomes" id="UP000828390"/>
    </source>
</evidence>
<dbReference type="InterPro" id="IPR001680">
    <property type="entry name" value="WD40_rpt"/>
</dbReference>
<feature type="domain" description="WD repeat-containing protein 54 beta-propeller" evidence="2">
    <location>
        <begin position="6"/>
        <end position="285"/>
    </location>
</feature>
<dbReference type="PROSITE" id="PS50294">
    <property type="entry name" value="WD_REPEATS_REGION"/>
    <property type="match status" value="1"/>
</dbReference>
<dbReference type="EMBL" id="JAIWYP010000008">
    <property type="protein sequence ID" value="KAH3786296.1"/>
    <property type="molecule type" value="Genomic_DNA"/>
</dbReference>
<dbReference type="InterPro" id="IPR039241">
    <property type="entry name" value="Rrp9-like"/>
</dbReference>
<keyword evidence="4" id="KW-1185">Reference proteome</keyword>
<dbReference type="InterPro" id="IPR036322">
    <property type="entry name" value="WD40_repeat_dom_sf"/>
</dbReference>
<dbReference type="PANTHER" id="PTHR19865">
    <property type="entry name" value="U3 SMALL NUCLEOLAR RNA INTERACTING PROTEIN 2"/>
    <property type="match status" value="1"/>
</dbReference>
<gene>
    <name evidence="3" type="ORF">DPMN_164402</name>
</gene>
<protein>
    <recommendedName>
        <fullName evidence="2">WD repeat-containing protein 54 beta-propeller domain-containing protein</fullName>
    </recommendedName>
</protein>
<proteinExistence type="predicted"/>
<dbReference type="InterPro" id="IPR049546">
    <property type="entry name" value="WDR54_beta_prop"/>
</dbReference>
<sequence>MVCQSTDGSQVIHKQVMFKEPSAATQGTAMIMQTKWVTLRNGRSLLVLTSLKGIQIFEYDGSAMVYWHALGDSSSEAAGESTNFGRGIATVGDNLLCVGTQQGHILVFDIPVKGNSVSLANTVGGHSVAVCDLAGQDDTLVSGDENGTILLWRVQGTSLSNTSKISMNGESCCSLSIWKGILVAAFSNGQIGVYNLSTGKIGALVNAHARWINAIDVAKETGLMVSASEDSFVRVWQLIPGNQPSIEFKFGDTVTDQQLVGAQFIHDGGRGFCVTGYDSSDISFFLQN</sequence>